<feature type="domain" description="Response regulatory" evidence="4">
    <location>
        <begin position="7"/>
        <end position="120"/>
    </location>
</feature>
<dbReference type="OrthoDB" id="9802066at2"/>
<sequence>MNNEAANILLVDDEPNILKSLGRVLKNYSVTTANSGPEGLAHALTTRFDIVVSDYRMPEMDGIMFLEKFMAIQPEAIRIIVTGYADLEAAQNAINTLGVFRFINKPWNNLEIINAVEKGLELKRILQENKALADQIRQQQARLNEQDAILKALEAEEPGITKVNWAPDGSIILDESDIDDDFKF</sequence>
<dbReference type="AlphaFoldDB" id="G0A621"/>
<dbReference type="Gene3D" id="3.40.50.2300">
    <property type="match status" value="1"/>
</dbReference>
<evidence type="ECO:0000256" key="3">
    <source>
        <dbReference type="SAM" id="Coils"/>
    </source>
</evidence>
<keyword evidence="1 2" id="KW-0597">Phosphoprotein</keyword>
<dbReference type="Proteomes" id="UP000008888">
    <property type="component" value="Chromosome"/>
</dbReference>
<proteinExistence type="predicted"/>
<evidence type="ECO:0000256" key="2">
    <source>
        <dbReference type="PROSITE-ProRule" id="PRU00169"/>
    </source>
</evidence>
<name>G0A621_METMM</name>
<dbReference type="KEGG" id="mmt:Metme_2065"/>
<protein>
    <submittedName>
        <fullName evidence="5">Response regulator receiver protein</fullName>
    </submittedName>
</protein>
<feature type="coiled-coil region" evidence="3">
    <location>
        <begin position="122"/>
        <end position="156"/>
    </location>
</feature>
<organism evidence="5 6">
    <name type="scientific">Methylomonas methanica (strain DSM 25384 / MC09)</name>
    <dbReference type="NCBI Taxonomy" id="857087"/>
    <lineage>
        <taxon>Bacteria</taxon>
        <taxon>Pseudomonadati</taxon>
        <taxon>Pseudomonadota</taxon>
        <taxon>Gammaproteobacteria</taxon>
        <taxon>Methylococcales</taxon>
        <taxon>Methylococcaceae</taxon>
        <taxon>Methylomonas</taxon>
    </lineage>
</organism>
<dbReference type="InterPro" id="IPR011006">
    <property type="entry name" value="CheY-like_superfamily"/>
</dbReference>
<reference evidence="6" key="3">
    <citation type="submission" date="2011-05" db="EMBL/GenBank/DDBJ databases">
        <title>Complete sequence of Methylomonas methanica MC09.</title>
        <authorList>
            <consortium name="US DOE Joint Genome Institute"/>
            <person name="Lucas S."/>
            <person name="Han J."/>
            <person name="Lapidus A."/>
            <person name="Cheng J.-F."/>
            <person name="Goodwin L."/>
            <person name="Pitluck S."/>
            <person name="Peters L."/>
            <person name="Mikhailova N."/>
            <person name="Teshima H."/>
            <person name="Han C."/>
            <person name="Tapia R."/>
            <person name="Land M."/>
            <person name="Hauser L."/>
            <person name="Kyrpides N."/>
            <person name="Ivanova N."/>
            <person name="Pagani I."/>
            <person name="Stein L."/>
            <person name="Woyke T."/>
        </authorList>
    </citation>
    <scope>NUCLEOTIDE SEQUENCE [LARGE SCALE GENOMIC DNA]</scope>
    <source>
        <strain evidence="6">MC09</strain>
    </source>
</reference>
<dbReference type="Pfam" id="PF00072">
    <property type="entry name" value="Response_reg"/>
    <property type="match status" value="1"/>
</dbReference>
<gene>
    <name evidence="5" type="ordered locus">Metme_2065</name>
</gene>
<evidence type="ECO:0000259" key="4">
    <source>
        <dbReference type="PROSITE" id="PS50110"/>
    </source>
</evidence>
<dbReference type="SMART" id="SM00448">
    <property type="entry name" value="REC"/>
    <property type="match status" value="1"/>
</dbReference>
<dbReference type="InterPro" id="IPR001789">
    <property type="entry name" value="Sig_transdc_resp-reg_receiver"/>
</dbReference>
<reference evidence="5 6" key="1">
    <citation type="journal article" date="2011" name="J. Bacteriol.">
        <title>Complete Genome Sequence of the Aerobic Marine Methanotroph Methylomonas methanica MC09.</title>
        <authorList>
            <person name="Boden R."/>
            <person name="Cunliffe M."/>
            <person name="Scanlan J."/>
            <person name="Moussard H."/>
            <person name="Kits K.D."/>
            <person name="Klotz M.G."/>
            <person name="Jetten M.S."/>
            <person name="Vuilleumier S."/>
            <person name="Han J."/>
            <person name="Peters L."/>
            <person name="Mikhailova N."/>
            <person name="Teshima H."/>
            <person name="Tapia R."/>
            <person name="Kyrpides N."/>
            <person name="Ivanova N."/>
            <person name="Pagani I."/>
            <person name="Cheng J.F."/>
            <person name="Goodwin L."/>
            <person name="Han C."/>
            <person name="Hauser L."/>
            <person name="Land M.L."/>
            <person name="Lapidus A."/>
            <person name="Lucas S."/>
            <person name="Pitluck S."/>
            <person name="Woyke T."/>
            <person name="Stein L."/>
            <person name="Murrell J.C."/>
        </authorList>
    </citation>
    <scope>NUCLEOTIDE SEQUENCE [LARGE SCALE GENOMIC DNA]</scope>
    <source>
        <strain evidence="5 6">MC09</strain>
    </source>
</reference>
<keyword evidence="6" id="KW-1185">Reference proteome</keyword>
<dbReference type="GO" id="GO:0000160">
    <property type="term" value="P:phosphorelay signal transduction system"/>
    <property type="evidence" value="ECO:0007669"/>
    <property type="project" value="InterPro"/>
</dbReference>
<dbReference type="InterPro" id="IPR050595">
    <property type="entry name" value="Bact_response_regulator"/>
</dbReference>
<evidence type="ECO:0000313" key="6">
    <source>
        <dbReference type="Proteomes" id="UP000008888"/>
    </source>
</evidence>
<accession>G0A621</accession>
<dbReference type="eggNOG" id="COG3437">
    <property type="taxonomic scope" value="Bacteria"/>
</dbReference>
<dbReference type="SUPFAM" id="SSF52172">
    <property type="entry name" value="CheY-like"/>
    <property type="match status" value="1"/>
</dbReference>
<dbReference type="STRING" id="857087.Metme_2065"/>
<dbReference type="CDD" id="cd17569">
    <property type="entry name" value="REC_HupR-like"/>
    <property type="match status" value="1"/>
</dbReference>
<evidence type="ECO:0000256" key="1">
    <source>
        <dbReference type="ARBA" id="ARBA00022553"/>
    </source>
</evidence>
<dbReference type="PANTHER" id="PTHR44591:SF19">
    <property type="entry name" value="TWO-COMPONENT RESPONSE REGULATOR-RELATED"/>
    <property type="match status" value="1"/>
</dbReference>
<dbReference type="EMBL" id="CP002738">
    <property type="protein sequence ID" value="AEG00471.1"/>
    <property type="molecule type" value="Genomic_DNA"/>
</dbReference>
<feature type="modified residue" description="4-aspartylphosphate" evidence="2">
    <location>
        <position position="54"/>
    </location>
</feature>
<reference key="2">
    <citation type="submission" date="2011-05" db="EMBL/GenBank/DDBJ databases">
        <title>Complete genome sequence of the aerobic marine methanotroph Methylomonas methanica MC09.</title>
        <authorList>
            <person name="Boden R."/>
            <person name="Cunliffe M."/>
            <person name="Scanlan J."/>
            <person name="Moussard H."/>
            <person name="Kits K.D."/>
            <person name="Klotz M."/>
            <person name="Jetten M."/>
            <person name="Vuilleumier S."/>
            <person name="Han J."/>
            <person name="Peters L."/>
            <person name="Mikhailova N."/>
            <person name="Teshima H."/>
            <person name="Tapia R."/>
            <person name="Kyrpides N."/>
            <person name="Ivanova N."/>
            <person name="Pagani I."/>
            <person name="Cheng J.-F."/>
            <person name="Goodwin L."/>
            <person name="Han C."/>
            <person name="Hauser L."/>
            <person name="Land M."/>
            <person name="Lapidus A."/>
            <person name="Lucas S."/>
            <person name="Pitluck S."/>
            <person name="Woyke T."/>
            <person name="Stein L.Y."/>
            <person name="Murrell C."/>
        </authorList>
    </citation>
    <scope>NUCLEOTIDE SEQUENCE</scope>
    <source>
        <strain>MC09</strain>
    </source>
</reference>
<evidence type="ECO:0000313" key="5">
    <source>
        <dbReference type="EMBL" id="AEG00471.1"/>
    </source>
</evidence>
<dbReference type="PANTHER" id="PTHR44591">
    <property type="entry name" value="STRESS RESPONSE REGULATOR PROTEIN 1"/>
    <property type="match status" value="1"/>
</dbReference>
<dbReference type="RefSeq" id="WP_013818715.1">
    <property type="nucleotide sequence ID" value="NC_015572.1"/>
</dbReference>
<dbReference type="HOGENOM" id="CLU_000445_69_8_6"/>
<keyword evidence="3" id="KW-0175">Coiled coil</keyword>
<dbReference type="PROSITE" id="PS50110">
    <property type="entry name" value="RESPONSE_REGULATORY"/>
    <property type="match status" value="1"/>
</dbReference>